<evidence type="ECO:0000313" key="2">
    <source>
        <dbReference type="EMBL" id="MDX2910187.1"/>
    </source>
</evidence>
<feature type="region of interest" description="Disordered" evidence="1">
    <location>
        <begin position="1"/>
        <end position="30"/>
    </location>
</feature>
<protein>
    <submittedName>
        <fullName evidence="2">Uncharacterized protein</fullName>
    </submittedName>
</protein>
<evidence type="ECO:0000256" key="1">
    <source>
        <dbReference type="SAM" id="MobiDB-lite"/>
    </source>
</evidence>
<sequence>MRSPLAGPSPVGGLLAEEQTHEVGDGADDVEIPSLGACSGAESPGGKAFIANYWDASKGCFTQGDPPTLAGPSHKVYRATAGAYRFNAG</sequence>
<comment type="caution">
    <text evidence="2">The sequence shown here is derived from an EMBL/GenBank/DDBJ whole genome shotgun (WGS) entry which is preliminary data.</text>
</comment>
<organism evidence="2 3">
    <name type="scientific">Streptomyces griseiscabiei</name>
    <dbReference type="NCBI Taxonomy" id="2993540"/>
    <lineage>
        <taxon>Bacteria</taxon>
        <taxon>Bacillati</taxon>
        <taxon>Actinomycetota</taxon>
        <taxon>Actinomycetes</taxon>
        <taxon>Kitasatosporales</taxon>
        <taxon>Streptomycetaceae</taxon>
        <taxon>Streptomyces</taxon>
    </lineage>
</organism>
<reference evidence="2 3" key="1">
    <citation type="journal article" date="2023" name="Microb. Genom.">
        <title>Mesoterricola silvestris gen. nov., sp. nov., Mesoterricola sediminis sp. nov., Geothrix oryzae sp. nov., Geothrix edaphica sp. nov., Geothrix rubra sp. nov., and Geothrix limicola sp. nov., six novel members of Acidobacteriota isolated from soils.</title>
        <authorList>
            <person name="Weisberg A.J."/>
            <person name="Pearce E."/>
            <person name="Kramer C.G."/>
            <person name="Chang J.H."/>
            <person name="Clarke C.R."/>
        </authorList>
    </citation>
    <scope>NUCLEOTIDE SEQUENCE [LARGE SCALE GENOMIC DNA]</scope>
    <source>
        <strain evidence="2 3">NRRL_B-2795</strain>
    </source>
</reference>
<dbReference type="Proteomes" id="UP001271723">
    <property type="component" value="Unassembled WGS sequence"/>
</dbReference>
<gene>
    <name evidence="2" type="ORF">PV517_15920</name>
</gene>
<dbReference type="EMBL" id="JARAVY010000005">
    <property type="protein sequence ID" value="MDX2910187.1"/>
    <property type="molecule type" value="Genomic_DNA"/>
</dbReference>
<name>A0ABU4L3D9_9ACTN</name>
<evidence type="ECO:0000313" key="3">
    <source>
        <dbReference type="Proteomes" id="UP001271723"/>
    </source>
</evidence>
<accession>A0ABU4L3D9</accession>
<proteinExistence type="predicted"/>
<keyword evidence="3" id="KW-1185">Reference proteome</keyword>
<dbReference type="RefSeq" id="WP_086756373.1">
    <property type="nucleotide sequence ID" value="NZ_JAGJBZ010000001.1"/>
</dbReference>